<accession>A0A6J6NPF7</accession>
<comment type="similarity">
    <text evidence="1">Belongs to the ComF/GntX family.</text>
</comment>
<dbReference type="AlphaFoldDB" id="A0A6J6NPF7"/>
<sequence>MWRIKPIKSNIQKYPLYFSADYNEFTGSIILAAKESANKDAIDLLATSIARSIILAIKDLGIYLPIILTPIPSQYSANRRRGRDHIEDLTKVVISKLQTKDVFAVYLPLLIPAKKIQDQSKLNSQQRKANMYQAFLTRQSEISIGGVILIDDLVTTGASILEGIRALNEAKITINAVVTACAVGRNSLIR</sequence>
<evidence type="ECO:0000256" key="1">
    <source>
        <dbReference type="ARBA" id="ARBA00008007"/>
    </source>
</evidence>
<organism evidence="2">
    <name type="scientific">freshwater metagenome</name>
    <dbReference type="NCBI Taxonomy" id="449393"/>
    <lineage>
        <taxon>unclassified sequences</taxon>
        <taxon>metagenomes</taxon>
        <taxon>ecological metagenomes</taxon>
    </lineage>
</organism>
<dbReference type="InterPro" id="IPR029057">
    <property type="entry name" value="PRTase-like"/>
</dbReference>
<proteinExistence type="inferred from homology"/>
<dbReference type="SUPFAM" id="SSF53271">
    <property type="entry name" value="PRTase-like"/>
    <property type="match status" value="1"/>
</dbReference>
<dbReference type="PANTHER" id="PTHR47505:SF1">
    <property type="entry name" value="DNA UTILIZATION PROTEIN YHGH"/>
    <property type="match status" value="1"/>
</dbReference>
<dbReference type="InterPro" id="IPR051910">
    <property type="entry name" value="ComF/GntX_DNA_util-trans"/>
</dbReference>
<gene>
    <name evidence="2" type="ORF">UFOPK2576_00167</name>
</gene>
<dbReference type="Gene3D" id="3.40.50.2020">
    <property type="match status" value="1"/>
</dbReference>
<dbReference type="PANTHER" id="PTHR47505">
    <property type="entry name" value="DNA UTILIZATION PROTEIN YHGH"/>
    <property type="match status" value="1"/>
</dbReference>
<protein>
    <submittedName>
        <fullName evidence="2">Unannotated protein</fullName>
    </submittedName>
</protein>
<reference evidence="2" key="1">
    <citation type="submission" date="2020-05" db="EMBL/GenBank/DDBJ databases">
        <authorList>
            <person name="Chiriac C."/>
            <person name="Salcher M."/>
            <person name="Ghai R."/>
            <person name="Kavagutti S V."/>
        </authorList>
    </citation>
    <scope>NUCLEOTIDE SEQUENCE</scope>
</reference>
<dbReference type="CDD" id="cd06223">
    <property type="entry name" value="PRTases_typeI"/>
    <property type="match status" value="1"/>
</dbReference>
<evidence type="ECO:0000313" key="2">
    <source>
        <dbReference type="EMBL" id="CAB4686575.1"/>
    </source>
</evidence>
<dbReference type="InterPro" id="IPR000836">
    <property type="entry name" value="PRTase_dom"/>
</dbReference>
<name>A0A6J6NPF7_9ZZZZ</name>
<dbReference type="EMBL" id="CAEZXQ010000010">
    <property type="protein sequence ID" value="CAB4686575.1"/>
    <property type="molecule type" value="Genomic_DNA"/>
</dbReference>